<dbReference type="EMBL" id="JAIPME010000001">
    <property type="protein sequence ID" value="MBZ2385775.1"/>
    <property type="molecule type" value="Genomic_DNA"/>
</dbReference>
<dbReference type="RefSeq" id="WP_223417525.1">
    <property type="nucleotide sequence ID" value="NZ_JAIPME010000001.1"/>
</dbReference>
<dbReference type="Proteomes" id="UP000734271">
    <property type="component" value="Unassembled WGS sequence"/>
</dbReference>
<organism evidence="1 3">
    <name type="scientific">Anaerococcus murdochii</name>
    <dbReference type="NCBI Taxonomy" id="411577"/>
    <lineage>
        <taxon>Bacteria</taxon>
        <taxon>Bacillati</taxon>
        <taxon>Bacillota</taxon>
        <taxon>Tissierellia</taxon>
        <taxon>Tissierellales</taxon>
        <taxon>Peptoniphilaceae</taxon>
        <taxon>Anaerococcus</taxon>
    </lineage>
</organism>
<evidence type="ECO:0000313" key="1">
    <source>
        <dbReference type="EMBL" id="MBZ2385775.1"/>
    </source>
</evidence>
<protein>
    <submittedName>
        <fullName evidence="1">Uncharacterized protein</fullName>
    </submittedName>
</protein>
<dbReference type="EMBL" id="JAIPME010000002">
    <property type="protein sequence ID" value="MBZ2387821.1"/>
    <property type="molecule type" value="Genomic_DNA"/>
</dbReference>
<evidence type="ECO:0000313" key="3">
    <source>
        <dbReference type="Proteomes" id="UP000734271"/>
    </source>
</evidence>
<evidence type="ECO:0000313" key="2">
    <source>
        <dbReference type="EMBL" id="MBZ2387821.1"/>
    </source>
</evidence>
<gene>
    <name evidence="1" type="ORF">K8P03_00350</name>
    <name evidence="2" type="ORF">K8P03_11110</name>
</gene>
<proteinExistence type="predicted"/>
<comment type="caution">
    <text evidence="1">The sequence shown here is derived from an EMBL/GenBank/DDBJ whole genome shotgun (WGS) entry which is preliminary data.</text>
</comment>
<accession>A0ABS7SW75</accession>
<keyword evidence="3" id="KW-1185">Reference proteome</keyword>
<sequence length="85" mass="9881">MQVFKIPRKERIELMNSRKKDLDFLDKIKRRELEGAIKFRLTEKILVTLISLMWLGLGIGGFTPMCEILCIPFAIITLFGGLWII</sequence>
<name>A0ABS7SW75_9FIRM</name>
<reference evidence="1 3" key="1">
    <citation type="submission" date="2021-08" db="EMBL/GenBank/DDBJ databases">
        <title>FDA dAtabase for Regulatory Grade micrObial Sequences (FDA-ARGOS): Supporting development and validation of Infectious Disease Dx tests.</title>
        <authorList>
            <person name="Sproer C."/>
            <person name="Gronow S."/>
            <person name="Severitt S."/>
            <person name="Schroder I."/>
            <person name="Tallon L."/>
            <person name="Sadzewicz L."/>
            <person name="Zhao X."/>
            <person name="Boylan J."/>
            <person name="Ott S."/>
            <person name="Bowen H."/>
            <person name="Vavikolanu K."/>
            <person name="Hazen T."/>
            <person name="Aluvathingal J."/>
            <person name="Nadendla S."/>
            <person name="Lowell S."/>
            <person name="Myers T."/>
            <person name="Yan Y."/>
            <person name="Sichtig H."/>
        </authorList>
    </citation>
    <scope>NUCLEOTIDE SEQUENCE [LARGE SCALE GENOMIC DNA]</scope>
    <source>
        <strain evidence="1 3">FDAARGOS_1460</strain>
    </source>
</reference>